<evidence type="ECO:0000313" key="1">
    <source>
        <dbReference type="EMBL" id="SBT00880.1"/>
    </source>
</evidence>
<evidence type="ECO:0000313" key="2">
    <source>
        <dbReference type="Proteomes" id="UP000078546"/>
    </source>
</evidence>
<dbReference type="EMBL" id="FLQV01002161">
    <property type="protein sequence ID" value="SBT00880.1"/>
    <property type="molecule type" value="Genomic_DNA"/>
</dbReference>
<proteinExistence type="predicted"/>
<dbReference type="AlphaFoldDB" id="A0A1A8X6K4"/>
<gene>
    <name evidence="1" type="ORF">POVCU1_062990</name>
</gene>
<dbReference type="Proteomes" id="UP000078546">
    <property type="component" value="Unassembled WGS sequence"/>
</dbReference>
<reference evidence="2" key="1">
    <citation type="submission" date="2016-05" db="EMBL/GenBank/DDBJ databases">
        <authorList>
            <person name="Naeem Raeece"/>
        </authorList>
    </citation>
    <scope>NUCLEOTIDE SEQUENCE [LARGE SCALE GENOMIC DNA]</scope>
</reference>
<sequence>MRNDYLRSKLEDENIHPEKKCVYGDINYSNSVNGIRYQLDNFCSIRDKLERINKIKSDRETTKNLVQHACGNEDPRLPLTVYVTPNVRSSQKIKCEETPSDNFLGDYSQYVNRNSGRVGIT</sequence>
<organism evidence="1 2">
    <name type="scientific">Plasmodium ovale curtisi</name>
    <dbReference type="NCBI Taxonomy" id="864141"/>
    <lineage>
        <taxon>Eukaryota</taxon>
        <taxon>Sar</taxon>
        <taxon>Alveolata</taxon>
        <taxon>Apicomplexa</taxon>
        <taxon>Aconoidasida</taxon>
        <taxon>Haemosporida</taxon>
        <taxon>Plasmodiidae</taxon>
        <taxon>Plasmodium</taxon>
        <taxon>Plasmodium (Plasmodium)</taxon>
    </lineage>
</organism>
<accession>A0A1A8X6K4</accession>
<protein>
    <submittedName>
        <fullName evidence="1">PIR Superfamily Protein</fullName>
    </submittedName>
</protein>
<name>A0A1A8X6K4_PLAOA</name>